<protein>
    <submittedName>
        <fullName evidence="1">Uncharacterized protein</fullName>
    </submittedName>
</protein>
<reference evidence="1 2" key="1">
    <citation type="journal article" date="2014" name="G3 (Bethesda)">
        <title>Genome sequence of Candidatus Riesia pediculischaeffi, endosymbiont of chimpanzee lice, and genomic comparison of recently acquired endosymbionts from human and chimpanzee lice.</title>
        <authorList>
            <person name="Boyd B.M."/>
            <person name="Allen J.M."/>
            <person name="de Crecy-Lagard V."/>
            <person name="Reed D.L."/>
        </authorList>
    </citation>
    <scope>NUCLEOTIDE SEQUENCE [LARGE SCALE GENOMIC DNA]</scope>
    <source>
        <strain evidence="1 2">PTSU</strain>
    </source>
</reference>
<dbReference type="HOGENOM" id="CLU_3197478_0_0_6"/>
<sequence>MNIRAERLLNLEINALNIHFNKVEFQNKILKYLSFFLNRSNEQIK</sequence>
<name>A0A0C1V7Z4_9ENTR</name>
<accession>A0A0C1V7Z4</accession>
<gene>
    <name evidence="1" type="ORF">P689_122137</name>
</gene>
<proteinExistence type="predicted"/>
<dbReference type="Proteomes" id="UP000054529">
    <property type="component" value="Unassembled WGS sequence"/>
</dbReference>
<evidence type="ECO:0000313" key="2">
    <source>
        <dbReference type="Proteomes" id="UP000054529"/>
    </source>
</evidence>
<organism evidence="1 2">
    <name type="scientific">Candidatus Riesia pediculischaeffi PTSU</name>
    <dbReference type="NCBI Taxonomy" id="1401651"/>
    <lineage>
        <taxon>Bacteria</taxon>
        <taxon>Pseudomonadati</taxon>
        <taxon>Pseudomonadota</taxon>
        <taxon>Gammaproteobacteria</taxon>
        <taxon>Enterobacterales</taxon>
        <taxon>Enterobacteriaceae</taxon>
        <taxon>Candidatus Riesia</taxon>
    </lineage>
</organism>
<dbReference type="AlphaFoldDB" id="A0A0C1V7Z4"/>
<dbReference type="EMBL" id="AWXV01000004">
    <property type="protein sequence ID" value="KIE63968.1"/>
    <property type="molecule type" value="Genomic_DNA"/>
</dbReference>
<evidence type="ECO:0000313" key="1">
    <source>
        <dbReference type="EMBL" id="KIE63968.1"/>
    </source>
</evidence>
<comment type="caution">
    <text evidence="1">The sequence shown here is derived from an EMBL/GenBank/DDBJ whole genome shotgun (WGS) entry which is preliminary data.</text>
</comment>